<dbReference type="Proteomes" id="UP000541610">
    <property type="component" value="Unassembled WGS sequence"/>
</dbReference>
<keyword evidence="2" id="KW-0472">Membrane</keyword>
<dbReference type="InterPro" id="IPR003152">
    <property type="entry name" value="FATC_dom"/>
</dbReference>
<feature type="domain" description="FATC" evidence="4">
    <location>
        <begin position="2660"/>
        <end position="2692"/>
    </location>
</feature>
<reference evidence="5 6" key="1">
    <citation type="submission" date="2020-04" db="EMBL/GenBank/DDBJ databases">
        <title>Perkinsus olseni comparative genomics.</title>
        <authorList>
            <person name="Bogema D.R."/>
        </authorList>
    </citation>
    <scope>NUCLEOTIDE SEQUENCE [LARGE SCALE GENOMIC DNA]</scope>
    <source>
        <strain evidence="5">00978-12</strain>
    </source>
</reference>
<dbReference type="GO" id="GO:0005634">
    <property type="term" value="C:nucleus"/>
    <property type="evidence" value="ECO:0007669"/>
    <property type="project" value="TreeGrafter"/>
</dbReference>
<dbReference type="Pfam" id="PF00454">
    <property type="entry name" value="PI3_PI4_kinase"/>
    <property type="match status" value="1"/>
</dbReference>
<dbReference type="PANTHER" id="PTHR11139">
    <property type="entry name" value="ATAXIA TELANGIECTASIA MUTATED ATM -RELATED"/>
    <property type="match status" value="1"/>
</dbReference>
<evidence type="ECO:0000259" key="4">
    <source>
        <dbReference type="PROSITE" id="PS51190"/>
    </source>
</evidence>
<dbReference type="OrthoDB" id="433725at2759"/>
<accession>A0A7J6NU22</accession>
<dbReference type="Pfam" id="PF02260">
    <property type="entry name" value="FATC"/>
    <property type="match status" value="1"/>
</dbReference>
<dbReference type="SMART" id="SM01343">
    <property type="entry name" value="FATC"/>
    <property type="match status" value="1"/>
</dbReference>
<dbReference type="InterPro" id="IPR036940">
    <property type="entry name" value="PI3/4_kinase_cat_sf"/>
</dbReference>
<feature type="domain" description="PI3K/PI4K catalytic" evidence="3">
    <location>
        <begin position="1573"/>
        <end position="1929"/>
    </location>
</feature>
<feature type="compositionally biased region" description="Polar residues" evidence="1">
    <location>
        <begin position="2520"/>
        <end position="2536"/>
    </location>
</feature>
<feature type="compositionally biased region" description="Acidic residues" evidence="1">
    <location>
        <begin position="2487"/>
        <end position="2505"/>
    </location>
</feature>
<feature type="compositionally biased region" description="Polar residues" evidence="1">
    <location>
        <begin position="2464"/>
        <end position="2482"/>
    </location>
</feature>
<dbReference type="InterPro" id="IPR011009">
    <property type="entry name" value="Kinase-like_dom_sf"/>
</dbReference>
<feature type="region of interest" description="Disordered" evidence="1">
    <location>
        <begin position="2520"/>
        <end position="2541"/>
    </location>
</feature>
<dbReference type="Gene3D" id="3.30.1010.10">
    <property type="entry name" value="Phosphatidylinositol 3-kinase Catalytic Subunit, Chain A, domain 4"/>
    <property type="match status" value="1"/>
</dbReference>
<evidence type="ECO:0000313" key="5">
    <source>
        <dbReference type="EMBL" id="KAF4687047.1"/>
    </source>
</evidence>
<dbReference type="EMBL" id="JABANP010000199">
    <property type="protein sequence ID" value="KAF4687047.1"/>
    <property type="molecule type" value="Genomic_DNA"/>
</dbReference>
<keyword evidence="2" id="KW-0812">Transmembrane</keyword>
<protein>
    <recommendedName>
        <fullName evidence="7">Non-specific serine/threonine protein kinase</fullName>
    </recommendedName>
</protein>
<dbReference type="Gene3D" id="1.10.1070.11">
    <property type="entry name" value="Phosphatidylinositol 3-/4-kinase, catalytic domain"/>
    <property type="match status" value="1"/>
</dbReference>
<feature type="transmembrane region" description="Helical" evidence="2">
    <location>
        <begin position="243"/>
        <end position="268"/>
    </location>
</feature>
<dbReference type="Pfam" id="PF14360">
    <property type="entry name" value="PAP2_C"/>
    <property type="match status" value="1"/>
</dbReference>
<dbReference type="InterPro" id="IPR050517">
    <property type="entry name" value="DDR_Repair_Kinase"/>
</dbReference>
<dbReference type="SMART" id="SM00146">
    <property type="entry name" value="PI3Kc"/>
    <property type="match status" value="1"/>
</dbReference>
<evidence type="ECO:0000256" key="1">
    <source>
        <dbReference type="SAM" id="MobiDB-lite"/>
    </source>
</evidence>
<keyword evidence="2" id="KW-1133">Transmembrane helix</keyword>
<gene>
    <name evidence="5" type="ORF">FOZ60_004375</name>
</gene>
<dbReference type="PROSITE" id="PS50290">
    <property type="entry name" value="PI3_4_KINASE_3"/>
    <property type="match status" value="1"/>
</dbReference>
<sequence length="2692" mass="295411">MVSLTRRPSSGIFTDVLRWVFLPLREAFSLQFLAAAVWLFSCSVWNCMVQVYIDRLYAQQHFGDRHWDPLPDAGFAILPYIKEPHLADQWQTFILGSTLVAFMLLHPQRIKVLKRFCAIQGSVFLLRSITIGATLLPNPYSHCVNEHRQDENIFFEALAVMGGTRATCGDVLFSGHAANITIMALIWNEYCRHFLPPRAYVTVRSTGMWNAKRRTGFNRDYLACAAWLLGYFVPKVLCPNLAVAGYLVVIATHFHYTVDVLVGIFVAWKMWRVYHMYVRSPKLLLKAPLLRWFEERTVADLLEAKSELRRIRSRRKRAVLGIDDGGASTSTAATASDKFRSPMMARRLDWSSSDDSTSSGRCSCALPMQPVARRRQRPFIRDSSYCYACGCSIVGLQASTSGQTTAIPMRALDGGRKVDVSLRDMGRGAEAYGGKLEISSALFGNSKPAYCDIWSASSAHTTRALSSRSVGGSSSLSPRAFTPRAQVPPTNDNLEGHYLACIAAFKNQDPVAISAAVAWLNDRGPGKGAKSHHPCAGSKRSEFPIGPFSSRGHESAHLWRLIGPDSARMQDRQRSSERQEIVWGFIDCRLRRDNFGTSEGAAVIELAVAISEYLDLCRKRHQIPSHADDVGMYFVSQRLYRRVWSILQAETSMTNGAVRTAMKVVKVFSLSTKGIKTIGASVGSLLRTLVEWIMHASALPEDLDLVTFIMQNLRPALSSGSLAELVAKYSDDLSKAMADREGFDSKNPLNGNYRHHQLFSKAYRLSRLIAVLAPPQELDQLLAISPLSAHGWVHLAAMQSKQWQPASAQHLEASVSAFMMACKQIGVASADGDVDGIHAYEAENERKQQPWVEQIVSAFLQAVADVDPYLLVGPAIYLTRARVLRELNADNGKTALVRSRMGPESRALLGMDVTDADTQAAVDWIFRGVRPNALVEPYLILTCVTGRTGVGASMHHSALESLVTSVVRGAGEDFSTWQVGALASLLHGFEVYSTLILEKFQRDNPVFLLFSRNRQQLDMWLARLRTSVVYCMCRTWPDITGRFADVKSGLVCEGVAGARVVTRGDLAELLKSVALQGQPRPSESTVGAIMKLATTKFHVEDRPMSVCGLCESVGLVAFDPECRDLVLGIWMKAAVVCDRVAYWPFEDAMTGGGMLPEQQKAAGLLSTWQQTTTRDMGPGKPIGFADATSSDVAASYLTMLQIGLLPSAPGTQEIFEATMGKWEKQDTIAMMLSEIPPLTIHPPDGDLSLYKVDLQRRRNGEDAARELFALTIGEDPTFLQRRQRPSTGDRGPCGQHGPRLQCHAPQGLFTSLRALGVPAPPKSGQAYYRRWLLDLGVRVWATAGSAEAAAEPRRTFAEYLFHQHTLDPSVEEEPDELCISNYEEYVKTEAFQMKKSASEKASILLKLLSLGMNPALADQMPCSLWAPLAHQVVSYLRDRRPRVRAFAQALCRWLVLPGKADPPPHLVPDSAILEPLRSWSFEDSAARVAQWAVSSADPNKLRTVLLSLNSEEAIAEVFGDECHPDARYTKAAQALQAHIAKKIRDMRRERCEAVDVCKSIVDWANGTRHAVQVLTKRGTSQGTQGIRLVEDLAPGLVSMDLTGLSFEGVPVQRVAAKGADDVRNDALVMQIIRALGDMLDAEALMCAQPSDKEQLFKTYDAITLAPRCGMVRWVHELTSLIQMAKHQPNFREHDMLEWRRLTYEALKNAGINPSKTPRKLWDHGILLQVWRTLRARRQSETGDGFIRTELVLQAGSPKQLFASYRRFAASMAINSAASVFAGMGDRHLENISVHRPTGAVVHIDFSVSFHKGRRLKVPERVPMRLTAGLRSVLQSTPGEFRKLMSDLVAKSRWNAGTRLVDGDVLEERFKYLIPRLLGTVLRLPLVEWSSVQLLPSLVSLRPADRLPKCLSVLVASLKDRASEVGNEVLPAIAGHELIKLTGSELAVVEGLIEDLSRRRMLDGGVGLCLLLQAFDKHGWFRNGLAGAEVYLGDLLSMGEDAMKQTICPGAESVGKVVERLQDAAAELRMGPAAEYASEAEDIQGIRRSAIGEDRERLRLAGLCFYAKLPNAWQWLGYVSSQVSALNSPRIPASHNEAWSRMLSALARVESLLFADASLRLSGGLLYPVTYGEKLDHFGFPTLDEYSADALFDPAQCIVDAELESMFERSCDVLTGMVEGTDELATKAVAASSSTRWSREDSKILSSLSGLHDLMLPSSTPKALSVLHTDVENLSKALGAAAREESEKKDPSHILARVRHNLTAITKKLDRFVAKAPVVGESGLWQAIEEAEAQTSKTLALVGNDKTDQLTLEVRLLQFRVNALCAGISPSLEIDRLYALQTLSRFVLIPTLRARLCGAFGFSISAAQRAEPKSGRAVPKEMEEAIADLRKIRAEISSVGTPDDESLPDTVAITVGAADFDHAIVDDCVQLRRVLSDEGKADDMEIFGRAPRQTAMYARKRQPKSALNSSGKNDGERGSSTAPGDSAASDDEVDEDEIEDDSEDDAVAGNDVAPAVRTQLAQEASASGTLASPSEGSQPGKAGGVEEQALVAANVGIRENETDDPMAALAMQVAKPVSSSPLPTAAAIEKTYCHNLVLSRIFDSDLPLRASVRESGSSPPPGLASPAQAAPLVRWEHMAWSGSIALSAARLVPNPTDNVGAILSSEAVVNQWITEATDEGSLSRMYEGWTSWI</sequence>
<evidence type="ECO:0000313" key="6">
    <source>
        <dbReference type="Proteomes" id="UP000541610"/>
    </source>
</evidence>
<dbReference type="SUPFAM" id="SSF56112">
    <property type="entry name" value="Protein kinase-like (PK-like)"/>
    <property type="match status" value="1"/>
</dbReference>
<comment type="caution">
    <text evidence="5">The sequence shown here is derived from an EMBL/GenBank/DDBJ whole genome shotgun (WGS) entry which is preliminary data.</text>
</comment>
<dbReference type="InterPro" id="IPR000403">
    <property type="entry name" value="PI3/4_kinase_cat_dom"/>
</dbReference>
<feature type="transmembrane region" description="Helical" evidence="2">
    <location>
        <begin position="32"/>
        <end position="53"/>
    </location>
</feature>
<evidence type="ECO:0000256" key="2">
    <source>
        <dbReference type="SAM" id="Phobius"/>
    </source>
</evidence>
<feature type="region of interest" description="Disordered" evidence="1">
    <location>
        <begin position="2451"/>
        <end position="2507"/>
    </location>
</feature>
<dbReference type="GO" id="GO:0004674">
    <property type="term" value="F:protein serine/threonine kinase activity"/>
    <property type="evidence" value="ECO:0007669"/>
    <property type="project" value="TreeGrafter"/>
</dbReference>
<name>A0A7J6NU22_PEROL</name>
<feature type="transmembrane region" description="Helical" evidence="2">
    <location>
        <begin position="221"/>
        <end position="237"/>
    </location>
</feature>
<feature type="transmembrane region" description="Helical" evidence="2">
    <location>
        <begin position="383"/>
        <end position="400"/>
    </location>
</feature>
<feature type="compositionally biased region" description="Low complexity" evidence="1">
    <location>
        <begin position="467"/>
        <end position="477"/>
    </location>
</feature>
<proteinExistence type="predicted"/>
<evidence type="ECO:0000259" key="3">
    <source>
        <dbReference type="PROSITE" id="PS50290"/>
    </source>
</evidence>
<dbReference type="InterPro" id="IPR025749">
    <property type="entry name" value="Sphingomyelin_synth-like_dom"/>
</dbReference>
<organism evidence="5 6">
    <name type="scientific">Perkinsus olseni</name>
    <name type="common">Perkinsus atlanticus</name>
    <dbReference type="NCBI Taxonomy" id="32597"/>
    <lineage>
        <taxon>Eukaryota</taxon>
        <taxon>Sar</taxon>
        <taxon>Alveolata</taxon>
        <taxon>Perkinsozoa</taxon>
        <taxon>Perkinsea</taxon>
        <taxon>Perkinsida</taxon>
        <taxon>Perkinsidae</taxon>
        <taxon>Perkinsus</taxon>
    </lineage>
</organism>
<dbReference type="PROSITE" id="PS51190">
    <property type="entry name" value="FATC"/>
    <property type="match status" value="1"/>
</dbReference>
<feature type="region of interest" description="Disordered" evidence="1">
    <location>
        <begin position="467"/>
        <end position="486"/>
    </location>
</feature>
<evidence type="ECO:0008006" key="7">
    <source>
        <dbReference type="Google" id="ProtNLM"/>
    </source>
</evidence>